<dbReference type="EMBL" id="CASHSV030000002">
    <property type="protein sequence ID" value="CAJ2636065.1"/>
    <property type="molecule type" value="Genomic_DNA"/>
</dbReference>
<evidence type="ECO:0000313" key="2">
    <source>
        <dbReference type="Proteomes" id="UP001177021"/>
    </source>
</evidence>
<reference evidence="1" key="1">
    <citation type="submission" date="2023-10" db="EMBL/GenBank/DDBJ databases">
        <authorList>
            <person name="Rodriguez Cubillos JULIANA M."/>
            <person name="De Vega J."/>
        </authorList>
    </citation>
    <scope>NUCLEOTIDE SEQUENCE</scope>
</reference>
<protein>
    <submittedName>
        <fullName evidence="1">Uncharacterized protein</fullName>
    </submittedName>
</protein>
<proteinExistence type="predicted"/>
<gene>
    <name evidence="1" type="ORF">MILVUS5_LOCUS6632</name>
</gene>
<keyword evidence="2" id="KW-1185">Reference proteome</keyword>
<evidence type="ECO:0000313" key="1">
    <source>
        <dbReference type="EMBL" id="CAJ2636065.1"/>
    </source>
</evidence>
<accession>A0ACB0IVY0</accession>
<sequence>MTEESPPKVEHITVFRRSPRLKSDSVDANNGNVGSSGKSERRKGKRLSVAELRLLSEGKDRRRSPRFSVASESEGRDSSLRAVKLRRTRSSNGNENSPLGHQKHKKTKVISTSIKLSNSPAEQHSPEIDDINCSALSLEEITSTTWDENGQTNSDYFAMSMLKSKPPKKKFKSSASFVNGSMYEKGVPSFIGDPVPDDEARERWGWRYELKDKQCKDKVFKINEDEEDETIINVKCHFAQAKVGNCIFTLGDCALIKGEGAQKHIGKIVEFFQTTDNKDYFRVQWFYRIQDTVVKDEGDYHDKRRLFYSSIMNDNLIDSIIEKANVRYIKPKVGLKLTSILPSDFYYDMEYCVDYSTFRKIPSDNAVKTNKLSQLAVLEIPSTEASTITKSLPSPELRKTELTLLDLYSGCGGMSTGLCLGAKVSSVNLVAQWAVDSDRSASKSLKLNHPETHVRNESAEDFLQLLKEWEKLCKRYNVGDTEKKTPLRSRNSGEKKQVNSHARDISDSDDDFEVSRLVDICYGDPDKTGKRSLYLKVHWKGYDESEDTWEPIENLRNCKQSIQDFVREGMQSKLLPLPGEVDVVCGGPPCQGISGYNRFRNTESPLDDERNHQIVVFMDIVKYLKPKYVLMENVVDILRFDKGSLGRYALSRLVHMNYQARLGIVAAGCYGLPQFRLRVFMWGAHPDEVLPQFPLPTHDVIVRYWPPSEFERNTVAYDEDQKREVEKAIVIQDAISDLPPVTNFETRDEMSYQNPPETEFQRYIRSTKNEMTGSTLKGKTEKNHLLYDHRPLFMFEDDYLRVCQIPKRKGANFRDLPGLLVGADNVVRLHPTEKIPLLPSGKSLVPDYCFNFEQGRSKRPFGRLWWDETVPTALTSPSCHNQIVLHPEQDRILTVREFARLQGFHDYYRFCGSVKDRYRQIGNAVAVPVSRALGYALGIAHRKLASNEPHMILPPKFSLSNYVQLSSNHVGNTATVFESKNVGDTAVFESKYVPNTVSFESENGGDTAVFESKNAPDTAIFESENGGDNAVIDSKNVGDTALFESKNVPDAVIFESENGGENVPDTAIFESKNVPDAVIFESENGGDTAVFESKNVPDTAIFESENGDDTVVFESKNVGDTAVF</sequence>
<comment type="caution">
    <text evidence="1">The sequence shown here is derived from an EMBL/GenBank/DDBJ whole genome shotgun (WGS) entry which is preliminary data.</text>
</comment>
<organism evidence="1 2">
    <name type="scientific">Trifolium pratense</name>
    <name type="common">Red clover</name>
    <dbReference type="NCBI Taxonomy" id="57577"/>
    <lineage>
        <taxon>Eukaryota</taxon>
        <taxon>Viridiplantae</taxon>
        <taxon>Streptophyta</taxon>
        <taxon>Embryophyta</taxon>
        <taxon>Tracheophyta</taxon>
        <taxon>Spermatophyta</taxon>
        <taxon>Magnoliopsida</taxon>
        <taxon>eudicotyledons</taxon>
        <taxon>Gunneridae</taxon>
        <taxon>Pentapetalae</taxon>
        <taxon>rosids</taxon>
        <taxon>fabids</taxon>
        <taxon>Fabales</taxon>
        <taxon>Fabaceae</taxon>
        <taxon>Papilionoideae</taxon>
        <taxon>50 kb inversion clade</taxon>
        <taxon>NPAAA clade</taxon>
        <taxon>Hologalegina</taxon>
        <taxon>IRL clade</taxon>
        <taxon>Trifolieae</taxon>
        <taxon>Trifolium</taxon>
    </lineage>
</organism>
<dbReference type="Proteomes" id="UP001177021">
    <property type="component" value="Unassembled WGS sequence"/>
</dbReference>
<name>A0ACB0IVY0_TRIPR</name>